<accession>B7KUC2</accession>
<dbReference type="Proteomes" id="UP000002385">
    <property type="component" value="Chromosome"/>
</dbReference>
<evidence type="ECO:0000313" key="1">
    <source>
        <dbReference type="EMBL" id="ACK82627.1"/>
    </source>
</evidence>
<proteinExistence type="predicted"/>
<dbReference type="AlphaFoldDB" id="B7KUC2"/>
<reference evidence="2" key="1">
    <citation type="submission" date="2008-12" db="EMBL/GenBank/DDBJ databases">
        <title>Complete sequence of chromosome of Methylobacterium chloromethanicum CM4.</title>
        <authorList>
            <consortium name="US DOE Joint Genome Institute"/>
            <person name="Lucas S."/>
            <person name="Copeland A."/>
            <person name="Lapidus A."/>
            <person name="Glavina del Rio T."/>
            <person name="Dalin E."/>
            <person name="Tice H."/>
            <person name="Bruce D."/>
            <person name="Goodwin L."/>
            <person name="Pitluck S."/>
            <person name="Chertkov O."/>
            <person name="Brettin T."/>
            <person name="Detter J.C."/>
            <person name="Han C."/>
            <person name="Larimer F."/>
            <person name="Land M."/>
            <person name="Hauser L."/>
            <person name="Kyrpides N."/>
            <person name="Mikhailova N."/>
            <person name="Marx C."/>
            <person name="Richardson P."/>
        </authorList>
    </citation>
    <scope>NUCLEOTIDE SEQUENCE [LARGE SCALE GENOMIC DNA]</scope>
    <source>
        <strain evidence="2">CM4 / NCIMB 13688</strain>
    </source>
</reference>
<evidence type="ECO:0000313" key="2">
    <source>
        <dbReference type="Proteomes" id="UP000002385"/>
    </source>
</evidence>
<sequence>MDDGSFQWDGDKAARNVAVHGITFETARSVFRDPFALEWTDTREAYGEERYVILGMVENRLLYVVYTLRGEAIRIISARGAEPQERRRYHDDNA</sequence>
<dbReference type="Pfam" id="PF04365">
    <property type="entry name" value="BrnT_toxin"/>
    <property type="match status" value="1"/>
</dbReference>
<dbReference type="RefSeq" id="WP_012253102.1">
    <property type="nucleotide sequence ID" value="NC_011757.1"/>
</dbReference>
<evidence type="ECO:0008006" key="3">
    <source>
        <dbReference type="Google" id="ProtNLM"/>
    </source>
</evidence>
<dbReference type="HOGENOM" id="CLU_149290_1_1_5"/>
<dbReference type="EMBL" id="CP001298">
    <property type="protein sequence ID" value="ACK82627.1"/>
    <property type="molecule type" value="Genomic_DNA"/>
</dbReference>
<dbReference type="InterPro" id="IPR007460">
    <property type="entry name" value="BrnT_toxin"/>
</dbReference>
<reference evidence="1 2" key="2">
    <citation type="journal article" date="2012" name="J. Bacteriol.">
        <title>Complete genome sequences of six strains of the genus Methylobacterium.</title>
        <authorList>
            <person name="Marx C.J."/>
            <person name="Bringel F."/>
            <person name="Chistoserdova L."/>
            <person name="Moulin L."/>
            <person name="Farhan Ul Haque M."/>
            <person name="Fleischman D.E."/>
            <person name="Gruffaz C."/>
            <person name="Jourand P."/>
            <person name="Knief C."/>
            <person name="Lee M.C."/>
            <person name="Muller E.E."/>
            <person name="Nadalig T."/>
            <person name="Peyraud R."/>
            <person name="Roselli S."/>
            <person name="Russ L."/>
            <person name="Goodwin L.A."/>
            <person name="Ivanova N."/>
            <person name="Kyrpides N."/>
            <person name="Lajus A."/>
            <person name="Land M.L."/>
            <person name="Medigue C."/>
            <person name="Mikhailova N."/>
            <person name="Nolan M."/>
            <person name="Woyke T."/>
            <person name="Stolyar S."/>
            <person name="Vorholt J.A."/>
            <person name="Vuilleumier S."/>
        </authorList>
    </citation>
    <scope>NUCLEOTIDE SEQUENCE [LARGE SCALE GENOMIC DNA]</scope>
    <source>
        <strain evidence="2">CM4 / NCIMB 13688</strain>
    </source>
</reference>
<name>B7KUC2_METC4</name>
<organism evidence="1 2">
    <name type="scientific">Methylorubrum extorquens (strain CM4 / NCIMB 13688)</name>
    <name type="common">Methylobacterium extorquens</name>
    <dbReference type="NCBI Taxonomy" id="440085"/>
    <lineage>
        <taxon>Bacteria</taxon>
        <taxon>Pseudomonadati</taxon>
        <taxon>Pseudomonadota</taxon>
        <taxon>Alphaproteobacteria</taxon>
        <taxon>Hyphomicrobiales</taxon>
        <taxon>Methylobacteriaceae</taxon>
        <taxon>Methylorubrum</taxon>
    </lineage>
</organism>
<dbReference type="KEGG" id="mch:Mchl_1764"/>
<dbReference type="InterPro" id="IPR038573">
    <property type="entry name" value="BrnT_sf"/>
</dbReference>
<gene>
    <name evidence="1" type="ordered locus">Mchl_1764</name>
</gene>
<dbReference type="Gene3D" id="3.10.450.530">
    <property type="entry name" value="Ribonuclease toxin, BrnT, of type II toxin-antitoxin system"/>
    <property type="match status" value="1"/>
</dbReference>
<protein>
    <recommendedName>
        <fullName evidence="3">BrnT family toxin</fullName>
    </recommendedName>
</protein>